<dbReference type="GO" id="GO:0005615">
    <property type="term" value="C:extracellular space"/>
    <property type="evidence" value="ECO:0007669"/>
    <property type="project" value="TreeGrafter"/>
</dbReference>
<comment type="caution">
    <text evidence="4">The sequence shown here is derived from an EMBL/GenBank/DDBJ whole genome shotgun (WGS) entry which is preliminary data.</text>
</comment>
<evidence type="ECO:0000256" key="1">
    <source>
        <dbReference type="ARBA" id="ARBA00022801"/>
    </source>
</evidence>
<gene>
    <name evidence="4" type="ORF">HMN09_01231100</name>
</gene>
<keyword evidence="5" id="KW-1185">Reference proteome</keyword>
<evidence type="ECO:0000313" key="4">
    <source>
        <dbReference type="EMBL" id="KAF7292470.1"/>
    </source>
</evidence>
<reference evidence="4" key="1">
    <citation type="submission" date="2020-05" db="EMBL/GenBank/DDBJ databases">
        <title>Mycena genomes resolve the evolution of fungal bioluminescence.</title>
        <authorList>
            <person name="Tsai I.J."/>
        </authorList>
    </citation>
    <scope>NUCLEOTIDE SEQUENCE</scope>
    <source>
        <strain evidence="4">110903Hualien_Pintung</strain>
    </source>
</reference>
<dbReference type="OrthoDB" id="348678at2759"/>
<dbReference type="InterPro" id="IPR029052">
    <property type="entry name" value="Metallo-depent_PP-like"/>
</dbReference>
<feature type="signal peptide" evidence="3">
    <location>
        <begin position="1"/>
        <end position="20"/>
    </location>
</feature>
<organism evidence="4 5">
    <name type="scientific">Mycena chlorophos</name>
    <name type="common">Agaric fungus</name>
    <name type="synonym">Agaricus chlorophos</name>
    <dbReference type="NCBI Taxonomy" id="658473"/>
    <lineage>
        <taxon>Eukaryota</taxon>
        <taxon>Fungi</taxon>
        <taxon>Dikarya</taxon>
        <taxon>Basidiomycota</taxon>
        <taxon>Agaricomycotina</taxon>
        <taxon>Agaricomycetes</taxon>
        <taxon>Agaricomycetidae</taxon>
        <taxon>Agaricales</taxon>
        <taxon>Marasmiineae</taxon>
        <taxon>Mycenaceae</taxon>
        <taxon>Mycena</taxon>
    </lineage>
</organism>
<dbReference type="EMBL" id="JACAZE010000022">
    <property type="protein sequence ID" value="KAF7292470.1"/>
    <property type="molecule type" value="Genomic_DNA"/>
</dbReference>
<dbReference type="AlphaFoldDB" id="A0A8H6S593"/>
<sequence length="480" mass="54748">MRHLAGLLVLASIHLHGVTAAPQVPLALPKRPIHGRFLQITDIHPDPWYKPKSAPSHACHRKKSKKKNVAGYWGHPFEECDTPLRLSNLTLDFLDKKWSSEIDFVVWTGDNARHDNDRKIPRTPAEIYDLNRHVADKMFSAFTSKGIPVIPSLGNNDVWHAHFCAALSPTLVQNIMMPGPNSITNEFASIWKSFIPFPHLQIFQRGAYYAVEVIPDAVAVISLNTMYFYDSNKAVGGCLFKERDDAGNLQFDWLEVQLKGFRARGMQVWISGATFRRLPDPTFRECYVRYVELSLRFQDTILGHLYGHMNVDHFFFLEADDLNIVVEDAPKANQQPDLYKVLMQDFSAMPNAKEIDLDNYAIVSVAPSVVPNPYRRRVLLKLWTPLGFTQYFMADLGASNKTEPPNFELEYSTFDSEVLEHGIDGWYPVPKKNLPKKLKKRQTAYGMGALTVKEWVGLARRVVEEEKVQSIFRSHMYVGG</sequence>
<keyword evidence="1" id="KW-0378">Hydrolase</keyword>
<feature type="chain" id="PRO_5034584867" evidence="3">
    <location>
        <begin position="21"/>
        <end position="480"/>
    </location>
</feature>
<keyword evidence="2" id="KW-0325">Glycoprotein</keyword>
<keyword evidence="3" id="KW-0732">Signal</keyword>
<dbReference type="Gene3D" id="3.60.21.10">
    <property type="match status" value="1"/>
</dbReference>
<dbReference type="Proteomes" id="UP000613580">
    <property type="component" value="Unassembled WGS sequence"/>
</dbReference>
<dbReference type="SUPFAM" id="SSF56300">
    <property type="entry name" value="Metallo-dependent phosphatases"/>
    <property type="match status" value="1"/>
</dbReference>
<dbReference type="GO" id="GO:0000298">
    <property type="term" value="F:endopolyphosphatase activity"/>
    <property type="evidence" value="ECO:0007669"/>
    <property type="project" value="TreeGrafter"/>
</dbReference>
<proteinExistence type="predicted"/>
<evidence type="ECO:0000313" key="5">
    <source>
        <dbReference type="Proteomes" id="UP000613580"/>
    </source>
</evidence>
<dbReference type="PANTHER" id="PTHR10340">
    <property type="entry name" value="SPHINGOMYELIN PHOSPHODIESTERASE"/>
    <property type="match status" value="1"/>
</dbReference>
<dbReference type="GO" id="GO:0006798">
    <property type="term" value="P:polyphosphate catabolic process"/>
    <property type="evidence" value="ECO:0007669"/>
    <property type="project" value="TreeGrafter"/>
</dbReference>
<name>A0A8H6S593_MYCCL</name>
<dbReference type="GO" id="GO:0000324">
    <property type="term" value="C:fungal-type vacuole"/>
    <property type="evidence" value="ECO:0007669"/>
    <property type="project" value="TreeGrafter"/>
</dbReference>
<protein>
    <submittedName>
        <fullName evidence="4">RFX-type winged-helix domain-containing protein</fullName>
    </submittedName>
</protein>
<dbReference type="PANTHER" id="PTHR10340:SF55">
    <property type="entry name" value="ENDOPOLYPHOSPHATASE"/>
    <property type="match status" value="1"/>
</dbReference>
<dbReference type="GO" id="GO:0004309">
    <property type="term" value="F:exopolyphosphatase activity"/>
    <property type="evidence" value="ECO:0007669"/>
    <property type="project" value="TreeGrafter"/>
</dbReference>
<dbReference type="GO" id="GO:0008081">
    <property type="term" value="F:phosphoric diester hydrolase activity"/>
    <property type="evidence" value="ECO:0007669"/>
    <property type="project" value="TreeGrafter"/>
</dbReference>
<evidence type="ECO:0000256" key="3">
    <source>
        <dbReference type="SAM" id="SignalP"/>
    </source>
</evidence>
<accession>A0A8H6S593</accession>
<evidence type="ECO:0000256" key="2">
    <source>
        <dbReference type="ARBA" id="ARBA00023180"/>
    </source>
</evidence>